<dbReference type="InterPro" id="IPR000847">
    <property type="entry name" value="LysR_HTH_N"/>
</dbReference>
<keyword evidence="7" id="KW-1185">Reference proteome</keyword>
<dbReference type="CDD" id="cd05466">
    <property type="entry name" value="PBP2_LTTR_substrate"/>
    <property type="match status" value="1"/>
</dbReference>
<dbReference type="Gene3D" id="1.10.10.10">
    <property type="entry name" value="Winged helix-like DNA-binding domain superfamily/Winged helix DNA-binding domain"/>
    <property type="match status" value="1"/>
</dbReference>
<evidence type="ECO:0000256" key="1">
    <source>
        <dbReference type="ARBA" id="ARBA00009437"/>
    </source>
</evidence>
<dbReference type="PANTHER" id="PTHR30346">
    <property type="entry name" value="TRANSCRIPTIONAL DUAL REGULATOR HCAR-RELATED"/>
    <property type="match status" value="1"/>
</dbReference>
<evidence type="ECO:0000256" key="3">
    <source>
        <dbReference type="ARBA" id="ARBA00023125"/>
    </source>
</evidence>
<dbReference type="EMBL" id="JALIEB010000035">
    <property type="protein sequence ID" value="MCV3274268.1"/>
    <property type="molecule type" value="Genomic_DNA"/>
</dbReference>
<dbReference type="InterPro" id="IPR005119">
    <property type="entry name" value="LysR_subst-bd"/>
</dbReference>
<organism evidence="6 7">
    <name type="scientific">Roseobacter sinensis</name>
    <dbReference type="NCBI Taxonomy" id="2931391"/>
    <lineage>
        <taxon>Bacteria</taxon>
        <taxon>Pseudomonadati</taxon>
        <taxon>Pseudomonadota</taxon>
        <taxon>Alphaproteobacteria</taxon>
        <taxon>Rhodobacterales</taxon>
        <taxon>Roseobacteraceae</taxon>
        <taxon>Roseobacter</taxon>
    </lineage>
</organism>
<dbReference type="Gene3D" id="3.40.190.10">
    <property type="entry name" value="Periplasmic binding protein-like II"/>
    <property type="match status" value="2"/>
</dbReference>
<protein>
    <submittedName>
        <fullName evidence="6">LysR family transcriptional regulator</fullName>
    </submittedName>
</protein>
<keyword evidence="4" id="KW-0804">Transcription</keyword>
<keyword evidence="3" id="KW-0238">DNA-binding</keyword>
<keyword evidence="2" id="KW-0805">Transcription regulation</keyword>
<dbReference type="Proteomes" id="UP001208690">
    <property type="component" value="Unassembled WGS sequence"/>
</dbReference>
<evidence type="ECO:0000259" key="5">
    <source>
        <dbReference type="PROSITE" id="PS50931"/>
    </source>
</evidence>
<dbReference type="InterPro" id="IPR036390">
    <property type="entry name" value="WH_DNA-bd_sf"/>
</dbReference>
<dbReference type="PANTHER" id="PTHR30346:SF0">
    <property type="entry name" value="HCA OPERON TRANSCRIPTIONAL ACTIVATOR HCAR"/>
    <property type="match status" value="1"/>
</dbReference>
<evidence type="ECO:0000313" key="7">
    <source>
        <dbReference type="Proteomes" id="UP001208690"/>
    </source>
</evidence>
<sequence>MTEFSKQLSKIEIQDLLTLLLVGQLGSFRQAAENLDVRQSTISRRVGKLEDALGVSLFDRRSTGVQLTNAGLIIFEQFNEIRTNFDAAVLTAQHAGISDTGALRVAIAVSIAGGAARQVVKRFREEHPAVNLDFVEADCPTALKMLNHREVDVAMICGDQPTGNYDTLPVKRDRVLVAVPCTSSLAKRNELRWGNIRKEDFIVSVSSPLLLGH</sequence>
<dbReference type="InterPro" id="IPR036388">
    <property type="entry name" value="WH-like_DNA-bd_sf"/>
</dbReference>
<accession>A0ABT3BLU2</accession>
<evidence type="ECO:0000256" key="4">
    <source>
        <dbReference type="ARBA" id="ARBA00023163"/>
    </source>
</evidence>
<dbReference type="SUPFAM" id="SSF53850">
    <property type="entry name" value="Periplasmic binding protein-like II"/>
    <property type="match status" value="1"/>
</dbReference>
<dbReference type="PROSITE" id="PS50931">
    <property type="entry name" value="HTH_LYSR"/>
    <property type="match status" value="1"/>
</dbReference>
<evidence type="ECO:0000313" key="6">
    <source>
        <dbReference type="EMBL" id="MCV3274268.1"/>
    </source>
</evidence>
<gene>
    <name evidence="6" type="ORF">MUB52_22785</name>
</gene>
<dbReference type="Pfam" id="PF00126">
    <property type="entry name" value="HTH_1"/>
    <property type="match status" value="1"/>
</dbReference>
<comment type="similarity">
    <text evidence="1">Belongs to the LysR transcriptional regulatory family.</text>
</comment>
<dbReference type="RefSeq" id="WP_263846473.1">
    <property type="nucleotide sequence ID" value="NZ_JALIEB010000035.1"/>
</dbReference>
<proteinExistence type="inferred from homology"/>
<comment type="caution">
    <text evidence="6">The sequence shown here is derived from an EMBL/GenBank/DDBJ whole genome shotgun (WGS) entry which is preliminary data.</text>
</comment>
<dbReference type="Pfam" id="PF03466">
    <property type="entry name" value="LysR_substrate"/>
    <property type="match status" value="1"/>
</dbReference>
<evidence type="ECO:0000256" key="2">
    <source>
        <dbReference type="ARBA" id="ARBA00023015"/>
    </source>
</evidence>
<name>A0ABT3BLU2_9RHOB</name>
<dbReference type="SUPFAM" id="SSF46785">
    <property type="entry name" value="Winged helix' DNA-binding domain"/>
    <property type="match status" value="1"/>
</dbReference>
<reference evidence="6 7" key="1">
    <citation type="submission" date="2022-04" db="EMBL/GenBank/DDBJ databases">
        <title>Roseobacter sp. WL0113 is a bacterium isolated from neritic sediment.</title>
        <authorList>
            <person name="Wang L."/>
            <person name="He W."/>
            <person name="Zhang D.-F."/>
        </authorList>
    </citation>
    <scope>NUCLEOTIDE SEQUENCE [LARGE SCALE GENOMIC DNA]</scope>
    <source>
        <strain evidence="6 7">WL0113</strain>
    </source>
</reference>
<feature type="domain" description="HTH lysR-type" evidence="5">
    <location>
        <begin position="11"/>
        <end position="68"/>
    </location>
</feature>
<dbReference type="PRINTS" id="PR00039">
    <property type="entry name" value="HTHLYSR"/>
</dbReference>